<evidence type="ECO:0000256" key="13">
    <source>
        <dbReference type="RuleBase" id="RU003656"/>
    </source>
</evidence>
<dbReference type="Pfam" id="PF00401">
    <property type="entry name" value="ATP-synt_DE"/>
    <property type="match status" value="1"/>
</dbReference>
<evidence type="ECO:0000256" key="2">
    <source>
        <dbReference type="ARBA" id="ARBA00004202"/>
    </source>
</evidence>
<protein>
    <recommendedName>
        <fullName evidence="4 12">ATP synthase epsilon chain</fullName>
    </recommendedName>
    <alternativeName>
        <fullName evidence="11 12">ATP synthase F1 sector epsilon subunit</fullName>
    </alternativeName>
    <alternativeName>
        <fullName evidence="10 12">F-ATPase epsilon subunit</fullName>
    </alternativeName>
</protein>
<keyword evidence="7 12" id="KW-0472">Membrane</keyword>
<evidence type="ECO:0000256" key="5">
    <source>
        <dbReference type="ARBA" id="ARBA00022448"/>
    </source>
</evidence>
<evidence type="ECO:0000256" key="7">
    <source>
        <dbReference type="ARBA" id="ARBA00023136"/>
    </source>
</evidence>
<comment type="function">
    <text evidence="1 12">Produces ATP from ADP in the presence of a proton gradient across the membrane.</text>
</comment>
<dbReference type="Gene3D" id="2.60.15.10">
    <property type="entry name" value="F0F1 ATP synthase delta/epsilon subunit, N-terminal"/>
    <property type="match status" value="1"/>
</dbReference>
<dbReference type="Pfam" id="PF02823">
    <property type="entry name" value="ATP-synt_DE_N"/>
    <property type="match status" value="1"/>
</dbReference>
<dbReference type="InterPro" id="IPR036771">
    <property type="entry name" value="ATPsynth_dsu/esu_N"/>
</dbReference>
<feature type="domain" description="ATP synthase epsilon subunit C-terminal" evidence="14">
    <location>
        <begin position="90"/>
        <end position="137"/>
    </location>
</feature>
<gene>
    <name evidence="12 16" type="primary">atpC</name>
    <name evidence="16" type="ORF">Hs30E_02460</name>
</gene>
<evidence type="ECO:0000256" key="3">
    <source>
        <dbReference type="ARBA" id="ARBA00005712"/>
    </source>
</evidence>
<dbReference type="SUPFAM" id="SSF51344">
    <property type="entry name" value="Epsilon subunit of F1F0-ATP synthase N-terminal domain"/>
    <property type="match status" value="1"/>
</dbReference>
<dbReference type="InterPro" id="IPR020547">
    <property type="entry name" value="ATP_synth_F1_esu_C"/>
</dbReference>
<keyword evidence="6 12" id="KW-0406">Ion transport</keyword>
<evidence type="ECO:0000256" key="8">
    <source>
        <dbReference type="ARBA" id="ARBA00023196"/>
    </source>
</evidence>
<dbReference type="NCBIfam" id="NF001846">
    <property type="entry name" value="PRK00571.1-3"/>
    <property type="match status" value="1"/>
</dbReference>
<dbReference type="SUPFAM" id="SSF46604">
    <property type="entry name" value="Epsilon subunit of F1F0-ATP synthase C-terminal domain"/>
    <property type="match status" value="1"/>
</dbReference>
<accession>A0A6A0BAM4</accession>
<dbReference type="GO" id="GO:0005524">
    <property type="term" value="F:ATP binding"/>
    <property type="evidence" value="ECO:0007669"/>
    <property type="project" value="UniProtKB-UniRule"/>
</dbReference>
<dbReference type="InterPro" id="IPR036794">
    <property type="entry name" value="ATP_F1_dsu/esu_C_sf"/>
</dbReference>
<evidence type="ECO:0000313" key="16">
    <source>
        <dbReference type="EMBL" id="GFH41695.1"/>
    </source>
</evidence>
<comment type="subcellular location">
    <subcellularLocation>
        <location evidence="2 12">Cell membrane</location>
        <topology evidence="2 12">Peripheral membrane protein</topology>
    </subcellularLocation>
</comment>
<dbReference type="Proteomes" id="UP000480303">
    <property type="component" value="Unassembled WGS sequence"/>
</dbReference>
<evidence type="ECO:0000256" key="10">
    <source>
        <dbReference type="ARBA" id="ARBA00030215"/>
    </source>
</evidence>
<sequence length="139" mass="15521">MTQMTVQVITPSGICYNHHAAFVLLNTVNGDLGILPRHIAVIATLNIEELKVRRVDDENHVDWIAVNGGIAEVKDNLITIVTDSAERARDIDVSRAERAKMRAEQRLKEAKAQKDIDTVKRAEIALHKALNRLNVSGHR</sequence>
<keyword evidence="12" id="KW-1003">Cell membrane</keyword>
<evidence type="ECO:0000313" key="17">
    <source>
        <dbReference type="Proteomes" id="UP000480303"/>
    </source>
</evidence>
<dbReference type="InterPro" id="IPR020546">
    <property type="entry name" value="ATP_synth_F1_dsu/esu_N"/>
</dbReference>
<comment type="caution">
    <text evidence="16">The sequence shown here is derived from an EMBL/GenBank/DDBJ whole genome shotgun (WGS) entry which is preliminary data.</text>
</comment>
<dbReference type="NCBIfam" id="TIGR01216">
    <property type="entry name" value="ATP_synt_epsi"/>
    <property type="match status" value="1"/>
</dbReference>
<keyword evidence="9 12" id="KW-0066">ATP synthesis</keyword>
<evidence type="ECO:0000256" key="11">
    <source>
        <dbReference type="ARBA" id="ARBA00031795"/>
    </source>
</evidence>
<evidence type="ECO:0000256" key="9">
    <source>
        <dbReference type="ARBA" id="ARBA00023310"/>
    </source>
</evidence>
<name>A0A6A0BAM4_9LACT</name>
<evidence type="ECO:0000256" key="4">
    <source>
        <dbReference type="ARBA" id="ARBA00014480"/>
    </source>
</evidence>
<dbReference type="EMBL" id="BLLI01000003">
    <property type="protein sequence ID" value="GFH41695.1"/>
    <property type="molecule type" value="Genomic_DNA"/>
</dbReference>
<dbReference type="Gene3D" id="1.20.5.440">
    <property type="entry name" value="ATP synthase delta/epsilon subunit, C-terminal domain"/>
    <property type="match status" value="1"/>
</dbReference>
<dbReference type="PANTHER" id="PTHR13822:SF10">
    <property type="entry name" value="ATP SYNTHASE EPSILON CHAIN, CHLOROPLASTIC"/>
    <property type="match status" value="1"/>
</dbReference>
<feature type="domain" description="ATP synthase F1 complex delta/epsilon subunit N-terminal" evidence="15">
    <location>
        <begin position="4"/>
        <end position="85"/>
    </location>
</feature>
<dbReference type="GO" id="GO:0046933">
    <property type="term" value="F:proton-transporting ATP synthase activity, rotational mechanism"/>
    <property type="evidence" value="ECO:0007669"/>
    <property type="project" value="UniProtKB-UniRule"/>
</dbReference>
<comment type="similarity">
    <text evidence="3 12 13">Belongs to the ATPase epsilon chain family.</text>
</comment>
<dbReference type="CDD" id="cd12152">
    <property type="entry name" value="F1-ATPase_delta"/>
    <property type="match status" value="1"/>
</dbReference>
<reference evidence="16 17" key="1">
    <citation type="submission" date="2020-02" db="EMBL/GenBank/DDBJ databases">
        <title>Draft genome sequence of Lactococcus sp. Hs30E4-3.</title>
        <authorList>
            <person name="Noda S."/>
            <person name="Yuki M."/>
            <person name="Ohkuma M."/>
        </authorList>
    </citation>
    <scope>NUCLEOTIDE SEQUENCE [LARGE SCALE GENOMIC DNA]</scope>
    <source>
        <strain evidence="16 17">Hs30E4-3</strain>
    </source>
</reference>
<evidence type="ECO:0000259" key="15">
    <source>
        <dbReference type="Pfam" id="PF02823"/>
    </source>
</evidence>
<dbReference type="AlphaFoldDB" id="A0A6A0BAM4"/>
<organism evidence="16 17">
    <name type="scientific">Pseudolactococcus hodotermopsidis</name>
    <dbReference type="NCBI Taxonomy" id="2709157"/>
    <lineage>
        <taxon>Bacteria</taxon>
        <taxon>Bacillati</taxon>
        <taxon>Bacillota</taxon>
        <taxon>Bacilli</taxon>
        <taxon>Lactobacillales</taxon>
        <taxon>Streptococcaceae</taxon>
        <taxon>Pseudolactococcus</taxon>
    </lineage>
</organism>
<evidence type="ECO:0000256" key="6">
    <source>
        <dbReference type="ARBA" id="ARBA00023065"/>
    </source>
</evidence>
<keyword evidence="12" id="KW-0375">Hydrogen ion transport</keyword>
<dbReference type="RefSeq" id="WP_172207376.1">
    <property type="nucleotide sequence ID" value="NZ_BLLI01000003.1"/>
</dbReference>
<evidence type="ECO:0000256" key="12">
    <source>
        <dbReference type="HAMAP-Rule" id="MF_00530"/>
    </source>
</evidence>
<comment type="subunit">
    <text evidence="12 13">F-type ATPases have 2 components, CF(1) - the catalytic core - and CF(0) - the membrane proton channel. CF(1) has five subunits: alpha(3), beta(3), gamma(1), delta(1), epsilon(1). CF(0) has three main subunits: a, b and c.</text>
</comment>
<dbReference type="HAMAP" id="MF_00530">
    <property type="entry name" value="ATP_synth_epsil_bac"/>
    <property type="match status" value="1"/>
</dbReference>
<evidence type="ECO:0000259" key="14">
    <source>
        <dbReference type="Pfam" id="PF00401"/>
    </source>
</evidence>
<dbReference type="GO" id="GO:0045259">
    <property type="term" value="C:proton-transporting ATP synthase complex"/>
    <property type="evidence" value="ECO:0007669"/>
    <property type="project" value="UniProtKB-KW"/>
</dbReference>
<keyword evidence="5 12" id="KW-0813">Transport</keyword>
<evidence type="ECO:0000256" key="1">
    <source>
        <dbReference type="ARBA" id="ARBA00003543"/>
    </source>
</evidence>
<keyword evidence="8 12" id="KW-0139">CF(1)</keyword>
<proteinExistence type="inferred from homology"/>
<dbReference type="PANTHER" id="PTHR13822">
    <property type="entry name" value="ATP SYNTHASE DELTA/EPSILON CHAIN"/>
    <property type="match status" value="1"/>
</dbReference>
<keyword evidence="17" id="KW-1185">Reference proteome</keyword>
<dbReference type="GO" id="GO:0005886">
    <property type="term" value="C:plasma membrane"/>
    <property type="evidence" value="ECO:0007669"/>
    <property type="project" value="UniProtKB-SubCell"/>
</dbReference>
<dbReference type="InterPro" id="IPR001469">
    <property type="entry name" value="ATP_synth_F1_dsu/esu"/>
</dbReference>